<dbReference type="OrthoDB" id="9778545at2"/>
<dbReference type="PANTHER" id="PTHR41533">
    <property type="entry name" value="L,D-TRANSPEPTIDASE HI_1667-RELATED"/>
    <property type="match status" value="1"/>
</dbReference>
<feature type="domain" description="L,D-TPase catalytic" evidence="8">
    <location>
        <begin position="307"/>
        <end position="487"/>
    </location>
</feature>
<dbReference type="InterPro" id="IPR045380">
    <property type="entry name" value="LD_TPept_scaffold_dom"/>
</dbReference>
<evidence type="ECO:0000313" key="10">
    <source>
        <dbReference type="Proteomes" id="UP000449846"/>
    </source>
</evidence>
<dbReference type="GO" id="GO:0004180">
    <property type="term" value="F:carboxypeptidase activity"/>
    <property type="evidence" value="ECO:0007669"/>
    <property type="project" value="UniProtKB-ARBA"/>
</dbReference>
<dbReference type="InterPro" id="IPR036365">
    <property type="entry name" value="PGBD-like_sf"/>
</dbReference>
<dbReference type="CDD" id="cd16913">
    <property type="entry name" value="YkuD_like"/>
    <property type="match status" value="1"/>
</dbReference>
<comment type="pathway">
    <text evidence="1 7">Cell wall biogenesis; peptidoglycan biosynthesis.</text>
</comment>
<proteinExistence type="inferred from homology"/>
<gene>
    <name evidence="9" type="ORF">GL300_20030</name>
</gene>
<dbReference type="PROSITE" id="PS52029">
    <property type="entry name" value="LD_TPASE"/>
    <property type="match status" value="1"/>
</dbReference>
<organism evidence="9 10">
    <name type="scientific">Paracoccus litorisediminis</name>
    <dbReference type="NCBI Taxonomy" id="2006130"/>
    <lineage>
        <taxon>Bacteria</taxon>
        <taxon>Pseudomonadati</taxon>
        <taxon>Pseudomonadota</taxon>
        <taxon>Alphaproteobacteria</taxon>
        <taxon>Rhodobacterales</taxon>
        <taxon>Paracoccaceae</taxon>
        <taxon>Paracoccus</taxon>
    </lineage>
</organism>
<dbReference type="InterPro" id="IPR038063">
    <property type="entry name" value="Transpep_catalytic_dom"/>
</dbReference>
<dbReference type="UniPathway" id="UPA00219"/>
<dbReference type="InterPro" id="IPR005490">
    <property type="entry name" value="LD_TPept_cat_dom"/>
</dbReference>
<dbReference type="SUPFAM" id="SSF141523">
    <property type="entry name" value="L,D-transpeptidase catalytic domain-like"/>
    <property type="match status" value="1"/>
</dbReference>
<protein>
    <submittedName>
        <fullName evidence="9">L,D-transpeptidase family protein</fullName>
    </submittedName>
</protein>
<dbReference type="GO" id="GO:0016740">
    <property type="term" value="F:transferase activity"/>
    <property type="evidence" value="ECO:0007669"/>
    <property type="project" value="UniProtKB-KW"/>
</dbReference>
<evidence type="ECO:0000256" key="2">
    <source>
        <dbReference type="ARBA" id="ARBA00005992"/>
    </source>
</evidence>
<feature type="active site" description="Proton donor/acceptor" evidence="7">
    <location>
        <position position="439"/>
    </location>
</feature>
<dbReference type="Pfam" id="PF03734">
    <property type="entry name" value="YkuD"/>
    <property type="match status" value="1"/>
</dbReference>
<evidence type="ECO:0000256" key="3">
    <source>
        <dbReference type="ARBA" id="ARBA00022679"/>
    </source>
</evidence>
<dbReference type="Gene3D" id="1.10.101.10">
    <property type="entry name" value="PGBD-like superfamily/PGBD"/>
    <property type="match status" value="1"/>
</dbReference>
<feature type="active site" description="Nucleophile" evidence="7">
    <location>
        <position position="458"/>
    </location>
</feature>
<keyword evidence="10" id="KW-1185">Reference proteome</keyword>
<dbReference type="InterPro" id="IPR052905">
    <property type="entry name" value="LD-transpeptidase_YkuD-like"/>
</dbReference>
<comment type="caution">
    <text evidence="9">The sequence shown here is derived from an EMBL/GenBank/DDBJ whole genome shotgun (WGS) entry which is preliminary data.</text>
</comment>
<dbReference type="Proteomes" id="UP000449846">
    <property type="component" value="Unassembled WGS sequence"/>
</dbReference>
<keyword evidence="5 7" id="KW-0573">Peptidoglycan synthesis</keyword>
<comment type="similarity">
    <text evidence="2">Belongs to the YkuD family.</text>
</comment>
<dbReference type="EMBL" id="WMIG01000016">
    <property type="protein sequence ID" value="MTH61508.1"/>
    <property type="molecule type" value="Genomic_DNA"/>
</dbReference>
<evidence type="ECO:0000256" key="6">
    <source>
        <dbReference type="ARBA" id="ARBA00023316"/>
    </source>
</evidence>
<evidence type="ECO:0000256" key="7">
    <source>
        <dbReference type="PROSITE-ProRule" id="PRU01373"/>
    </source>
</evidence>
<dbReference type="Pfam" id="PF01471">
    <property type="entry name" value="PG_binding_1"/>
    <property type="match status" value="1"/>
</dbReference>
<dbReference type="Pfam" id="PF20142">
    <property type="entry name" value="Scaffold"/>
    <property type="match status" value="1"/>
</dbReference>
<evidence type="ECO:0000256" key="1">
    <source>
        <dbReference type="ARBA" id="ARBA00004752"/>
    </source>
</evidence>
<keyword evidence="4 7" id="KW-0133">Cell shape</keyword>
<name>A0A844HR20_9RHOB</name>
<dbReference type="AlphaFoldDB" id="A0A844HR20"/>
<sequence length="547" mass="59535">MGSGLIRSLVVVGLVAFGGAGWSVPAHAQGLEAASMAALPAPRLIFSQEEMELAQAVAASPGLADFYGSNGLKPIFLGAEGAPRRAALIEAISAASSHGLPPARYHRGRLQQLDGQGDQSLQAELAFARNFVRWTQDLTGGLLDPRKVDSGIKRSVARSSTGKLMRDFMQAPDPQAWLAGLAPRDRDYLALQDALSGMSRLAAPAGTPAVPKGSWREGDGGAGVAKLRERLAAIGFDSIPTSDPEIFDAPLVQAVAEFQDAAGLPADGVAGPQTVARLNRGVGPEAKGILVALERMRWMHGHDMNDRLVWVNLPAYTAEIRENGETVFSTKVVIGKDEATHETPEFTEDMKYIVANPRWNVPRSITVKEYLPRLQANRNAVGHIDVVDRAGNVISRDRIDFRKYTASNFPYRMRQKPSDDNALGVVKFLFPNPWNIYLHDTPTKHLFNESRRAYSHGCIRVGRPLDLAHELMQGQFNNPEATFSKALSSGREAYLNLTKPLPVHLVYFTAFPDEDGRIRRYPDIYGRDAAVYAALVKAGLESAGRGN</sequence>
<evidence type="ECO:0000313" key="9">
    <source>
        <dbReference type="EMBL" id="MTH61508.1"/>
    </source>
</evidence>
<dbReference type="SUPFAM" id="SSF47090">
    <property type="entry name" value="PGBD-like"/>
    <property type="match status" value="1"/>
</dbReference>
<reference evidence="9 10" key="1">
    <citation type="submission" date="2019-11" db="EMBL/GenBank/DDBJ databases">
        <authorList>
            <person name="Dong K."/>
        </authorList>
    </citation>
    <scope>NUCLEOTIDE SEQUENCE [LARGE SCALE GENOMIC DNA]</scope>
    <source>
        <strain evidence="9 10">NBRC 112902</strain>
    </source>
</reference>
<dbReference type="PANTHER" id="PTHR41533:SF2">
    <property type="entry name" value="BLR7131 PROTEIN"/>
    <property type="match status" value="1"/>
</dbReference>
<evidence type="ECO:0000259" key="8">
    <source>
        <dbReference type="PROSITE" id="PS52029"/>
    </source>
</evidence>
<dbReference type="GO" id="GO:0071555">
    <property type="term" value="P:cell wall organization"/>
    <property type="evidence" value="ECO:0007669"/>
    <property type="project" value="UniProtKB-UniRule"/>
</dbReference>
<accession>A0A844HR20</accession>
<dbReference type="InterPro" id="IPR002477">
    <property type="entry name" value="Peptidoglycan-bd-like"/>
</dbReference>
<evidence type="ECO:0000256" key="5">
    <source>
        <dbReference type="ARBA" id="ARBA00022984"/>
    </source>
</evidence>
<keyword evidence="6 7" id="KW-0961">Cell wall biogenesis/degradation</keyword>
<evidence type="ECO:0000256" key="4">
    <source>
        <dbReference type="ARBA" id="ARBA00022960"/>
    </source>
</evidence>
<dbReference type="Gene3D" id="2.40.440.10">
    <property type="entry name" value="L,D-transpeptidase catalytic domain-like"/>
    <property type="match status" value="1"/>
</dbReference>
<keyword evidence="3" id="KW-0808">Transferase</keyword>
<dbReference type="InterPro" id="IPR036366">
    <property type="entry name" value="PGBDSf"/>
</dbReference>
<dbReference type="GO" id="GO:0009252">
    <property type="term" value="P:peptidoglycan biosynthetic process"/>
    <property type="evidence" value="ECO:0007669"/>
    <property type="project" value="UniProtKB-UniPathway"/>
</dbReference>
<dbReference type="GO" id="GO:0008360">
    <property type="term" value="P:regulation of cell shape"/>
    <property type="evidence" value="ECO:0007669"/>
    <property type="project" value="UniProtKB-UniRule"/>
</dbReference>